<evidence type="ECO:0000313" key="2">
    <source>
        <dbReference type="Proteomes" id="UP000698028"/>
    </source>
</evidence>
<accession>A0ABS6V7W0</accession>
<dbReference type="Proteomes" id="UP000698028">
    <property type="component" value="Unassembled WGS sequence"/>
</dbReference>
<proteinExistence type="predicted"/>
<gene>
    <name evidence="1" type="ORF">KTQ36_09735</name>
</gene>
<reference evidence="1 2" key="1">
    <citation type="submission" date="2021-07" db="EMBL/GenBank/DDBJ databases">
        <title>The draft genome sequence of Sphingomicrobium sp. B8.</title>
        <authorList>
            <person name="Mu L."/>
        </authorList>
    </citation>
    <scope>NUCLEOTIDE SEQUENCE [LARGE SCALE GENOMIC DNA]</scope>
    <source>
        <strain evidence="1 2">B8</strain>
    </source>
</reference>
<organism evidence="1 2">
    <name type="scientific">Sphingomicrobium clamense</name>
    <dbReference type="NCBI Taxonomy" id="2851013"/>
    <lineage>
        <taxon>Bacteria</taxon>
        <taxon>Pseudomonadati</taxon>
        <taxon>Pseudomonadota</taxon>
        <taxon>Alphaproteobacteria</taxon>
        <taxon>Sphingomonadales</taxon>
        <taxon>Sphingomonadaceae</taxon>
        <taxon>Sphingomicrobium</taxon>
    </lineage>
</organism>
<evidence type="ECO:0000313" key="1">
    <source>
        <dbReference type="EMBL" id="MBW0145571.1"/>
    </source>
</evidence>
<sequence>MRSLSILALLTLIACENTVEDAGSVAYEGPSELTAAPDDPQRDAVVAAGAASGLDGRYGASAADCASDNRYMTEYLEIDGPTLSYRGQDSVIAIVREDSIVLRGGEELAREEDRLVRWPDQRRKRTVYTRCS</sequence>
<dbReference type="EMBL" id="JAHVAH010000001">
    <property type="protein sequence ID" value="MBW0145571.1"/>
    <property type="molecule type" value="Genomic_DNA"/>
</dbReference>
<dbReference type="PROSITE" id="PS51257">
    <property type="entry name" value="PROKAR_LIPOPROTEIN"/>
    <property type="match status" value="1"/>
</dbReference>
<dbReference type="RefSeq" id="WP_218633467.1">
    <property type="nucleotide sequence ID" value="NZ_JAHVAH010000001.1"/>
</dbReference>
<name>A0ABS6V7W0_9SPHN</name>
<keyword evidence="2" id="KW-1185">Reference proteome</keyword>
<comment type="caution">
    <text evidence="1">The sequence shown here is derived from an EMBL/GenBank/DDBJ whole genome shotgun (WGS) entry which is preliminary data.</text>
</comment>
<protein>
    <submittedName>
        <fullName evidence="1">Uncharacterized protein</fullName>
    </submittedName>
</protein>